<keyword evidence="9" id="KW-0472">Membrane</keyword>
<dbReference type="AlphaFoldDB" id="A0A8J3WFC6"/>
<reference evidence="12" key="1">
    <citation type="submission" date="2021-01" db="EMBL/GenBank/DDBJ databases">
        <title>Whole genome shotgun sequence of Planobispora rosea NBRC 15558.</title>
        <authorList>
            <person name="Komaki H."/>
            <person name="Tamura T."/>
        </authorList>
    </citation>
    <scope>NUCLEOTIDE SEQUENCE</scope>
    <source>
        <strain evidence="12">NBRC 15558</strain>
    </source>
</reference>
<keyword evidence="13" id="KW-1185">Reference proteome</keyword>
<protein>
    <recommendedName>
        <fullName evidence="4">histidine kinase</fullName>
        <ecNumber evidence="4">2.7.13.3</ecNumber>
    </recommendedName>
</protein>
<evidence type="ECO:0000256" key="6">
    <source>
        <dbReference type="ARBA" id="ARBA00022679"/>
    </source>
</evidence>
<dbReference type="GO" id="GO:0005886">
    <property type="term" value="C:plasma membrane"/>
    <property type="evidence" value="ECO:0007669"/>
    <property type="project" value="UniProtKB-SubCell"/>
</dbReference>
<dbReference type="Gene3D" id="3.30.565.10">
    <property type="entry name" value="Histidine kinase-like ATPase, C-terminal domain"/>
    <property type="match status" value="1"/>
</dbReference>
<dbReference type="SMART" id="SM00065">
    <property type="entry name" value="GAF"/>
    <property type="match status" value="1"/>
</dbReference>
<dbReference type="FunFam" id="1.10.287.130:FF:000001">
    <property type="entry name" value="Two-component sensor histidine kinase"/>
    <property type="match status" value="1"/>
</dbReference>
<proteinExistence type="predicted"/>
<evidence type="ECO:0000256" key="3">
    <source>
        <dbReference type="ARBA" id="ARBA00004236"/>
    </source>
</evidence>
<evidence type="ECO:0000256" key="9">
    <source>
        <dbReference type="ARBA" id="ARBA00023136"/>
    </source>
</evidence>
<dbReference type="InterPro" id="IPR050736">
    <property type="entry name" value="Sensor_HK_Regulatory"/>
</dbReference>
<evidence type="ECO:0000313" key="13">
    <source>
        <dbReference type="Proteomes" id="UP000655044"/>
    </source>
</evidence>
<dbReference type="SMART" id="SM00387">
    <property type="entry name" value="HATPase_c"/>
    <property type="match status" value="1"/>
</dbReference>
<accession>A0A8J3WFC6</accession>
<dbReference type="InterPro" id="IPR036890">
    <property type="entry name" value="HATPase_C_sf"/>
</dbReference>
<feature type="compositionally biased region" description="Pro residues" evidence="10">
    <location>
        <begin position="394"/>
        <end position="418"/>
    </location>
</feature>
<feature type="region of interest" description="Disordered" evidence="10">
    <location>
        <begin position="392"/>
        <end position="429"/>
    </location>
</feature>
<feature type="domain" description="Histidine kinase" evidence="11">
    <location>
        <begin position="182"/>
        <end position="397"/>
    </location>
</feature>
<dbReference type="Gene3D" id="3.30.450.40">
    <property type="match status" value="1"/>
</dbReference>
<dbReference type="InterPro" id="IPR003661">
    <property type="entry name" value="HisK_dim/P_dom"/>
</dbReference>
<dbReference type="SUPFAM" id="SSF47384">
    <property type="entry name" value="Homodimeric domain of signal transducing histidine kinase"/>
    <property type="match status" value="1"/>
</dbReference>
<keyword evidence="7 12" id="KW-0418">Kinase</keyword>
<keyword evidence="5" id="KW-0597">Phosphoprotein</keyword>
<comment type="subcellular location">
    <subcellularLocation>
        <location evidence="3">Cell membrane</location>
    </subcellularLocation>
</comment>
<evidence type="ECO:0000256" key="2">
    <source>
        <dbReference type="ARBA" id="ARBA00001968"/>
    </source>
</evidence>
<dbReference type="PANTHER" id="PTHR43711">
    <property type="entry name" value="TWO-COMPONENT HISTIDINE KINASE"/>
    <property type="match status" value="1"/>
</dbReference>
<comment type="catalytic activity">
    <reaction evidence="1">
        <text>ATP + protein L-histidine = ADP + protein N-phospho-L-histidine.</text>
        <dbReference type="EC" id="2.7.13.3"/>
    </reaction>
</comment>
<comment type="cofactor">
    <cofactor evidence="2">
        <name>a divalent metal cation</name>
        <dbReference type="ChEBI" id="CHEBI:60240"/>
    </cofactor>
</comment>
<dbReference type="Gene3D" id="1.10.287.130">
    <property type="match status" value="1"/>
</dbReference>
<dbReference type="InterPro" id="IPR003594">
    <property type="entry name" value="HATPase_dom"/>
</dbReference>
<evidence type="ECO:0000256" key="4">
    <source>
        <dbReference type="ARBA" id="ARBA00012438"/>
    </source>
</evidence>
<dbReference type="SMART" id="SM00388">
    <property type="entry name" value="HisKA"/>
    <property type="match status" value="1"/>
</dbReference>
<dbReference type="Pfam" id="PF00512">
    <property type="entry name" value="HisKA"/>
    <property type="match status" value="1"/>
</dbReference>
<keyword evidence="8" id="KW-0902">Two-component regulatory system</keyword>
<evidence type="ECO:0000313" key="12">
    <source>
        <dbReference type="EMBL" id="GIH86717.1"/>
    </source>
</evidence>
<dbReference type="CDD" id="cd00082">
    <property type="entry name" value="HisKA"/>
    <property type="match status" value="1"/>
</dbReference>
<evidence type="ECO:0000256" key="8">
    <source>
        <dbReference type="ARBA" id="ARBA00023012"/>
    </source>
</evidence>
<dbReference type="EMBL" id="BOOI01000049">
    <property type="protein sequence ID" value="GIH86717.1"/>
    <property type="molecule type" value="Genomic_DNA"/>
</dbReference>
<organism evidence="12 13">
    <name type="scientific">Planobispora rosea</name>
    <dbReference type="NCBI Taxonomy" id="35762"/>
    <lineage>
        <taxon>Bacteria</taxon>
        <taxon>Bacillati</taxon>
        <taxon>Actinomycetota</taxon>
        <taxon>Actinomycetes</taxon>
        <taxon>Streptosporangiales</taxon>
        <taxon>Streptosporangiaceae</taxon>
        <taxon>Planobispora</taxon>
    </lineage>
</organism>
<dbReference type="GO" id="GO:0000155">
    <property type="term" value="F:phosphorelay sensor kinase activity"/>
    <property type="evidence" value="ECO:0007669"/>
    <property type="project" value="InterPro"/>
</dbReference>
<evidence type="ECO:0000256" key="5">
    <source>
        <dbReference type="ARBA" id="ARBA00022553"/>
    </source>
</evidence>
<keyword evidence="6" id="KW-0808">Transferase</keyword>
<dbReference type="InterPro" id="IPR003018">
    <property type="entry name" value="GAF"/>
</dbReference>
<dbReference type="Proteomes" id="UP000655044">
    <property type="component" value="Unassembled WGS sequence"/>
</dbReference>
<dbReference type="InterPro" id="IPR029016">
    <property type="entry name" value="GAF-like_dom_sf"/>
</dbReference>
<dbReference type="SUPFAM" id="SSF55781">
    <property type="entry name" value="GAF domain-like"/>
    <property type="match status" value="1"/>
</dbReference>
<dbReference type="SUPFAM" id="SSF55874">
    <property type="entry name" value="ATPase domain of HSP90 chaperone/DNA topoisomerase II/histidine kinase"/>
    <property type="match status" value="1"/>
</dbReference>
<dbReference type="GO" id="GO:0005509">
    <property type="term" value="F:calcium ion binding"/>
    <property type="evidence" value="ECO:0007669"/>
    <property type="project" value="UniProtKB-ARBA"/>
</dbReference>
<name>A0A8J3WFC6_PLARO</name>
<evidence type="ECO:0000256" key="10">
    <source>
        <dbReference type="SAM" id="MobiDB-lite"/>
    </source>
</evidence>
<comment type="caution">
    <text evidence="12">The sequence shown here is derived from an EMBL/GenBank/DDBJ whole genome shotgun (WGS) entry which is preliminary data.</text>
</comment>
<evidence type="ECO:0000259" key="11">
    <source>
        <dbReference type="PROSITE" id="PS50109"/>
    </source>
</evidence>
<dbReference type="Pfam" id="PF02518">
    <property type="entry name" value="HATPase_c"/>
    <property type="match status" value="1"/>
</dbReference>
<dbReference type="Pfam" id="PF01590">
    <property type="entry name" value="GAF"/>
    <property type="match status" value="1"/>
</dbReference>
<dbReference type="PRINTS" id="PR00344">
    <property type="entry name" value="BCTRLSENSOR"/>
</dbReference>
<gene>
    <name evidence="12" type="ORF">Pro02_51250</name>
</gene>
<dbReference type="InterPro" id="IPR004358">
    <property type="entry name" value="Sig_transdc_His_kin-like_C"/>
</dbReference>
<evidence type="ECO:0000256" key="1">
    <source>
        <dbReference type="ARBA" id="ARBA00000085"/>
    </source>
</evidence>
<dbReference type="InterPro" id="IPR005467">
    <property type="entry name" value="His_kinase_dom"/>
</dbReference>
<dbReference type="InterPro" id="IPR036097">
    <property type="entry name" value="HisK_dim/P_sf"/>
</dbReference>
<sequence>MPPDEAERLRDLEELDALHAPLEPDFRAISDLAAYICDTPIALVNLLSRDKQHFRGRTGLASPELDQSIGFCPYVVAGREPLEVPDTLTDPRFKDDPLVADEPYLRYYLGVPVLSRRGHALGTVCVLDYRPRLLDRRQREALRTLAAHAVALLELHYHARRAGEVARRLNAVDELKQQFLRNVNHELRTPLTSIRSYLQLLRDGGLDEATERRFLGVIERNSDRLLDLLDELLLMASLNAHTAAFTPVRANLSAIVRQAVETSAAKASNKDQALRMHAPAEVEAWADTGRLQHALVHVLDNAVKFTPSGGRIDVRVTADPAPAVEVHDTGIGIAPEDAGHVFEDFYRGPEAEVRAISGTGVGLAIVEKIVELHGGTVRLESTPHEGTCVRITLPAPPPEHVPAPDPPAPEPGPPPPPQVEEEVRRTGRP</sequence>
<dbReference type="PROSITE" id="PS50109">
    <property type="entry name" value="HIS_KIN"/>
    <property type="match status" value="1"/>
</dbReference>
<dbReference type="PANTHER" id="PTHR43711:SF1">
    <property type="entry name" value="HISTIDINE KINASE 1"/>
    <property type="match status" value="1"/>
</dbReference>
<evidence type="ECO:0000256" key="7">
    <source>
        <dbReference type="ARBA" id="ARBA00022777"/>
    </source>
</evidence>
<dbReference type="FunFam" id="3.30.565.10:FF:000006">
    <property type="entry name" value="Sensor histidine kinase WalK"/>
    <property type="match status" value="1"/>
</dbReference>
<dbReference type="EC" id="2.7.13.3" evidence="4"/>